<dbReference type="OrthoDB" id="4781at2759"/>
<dbReference type="InterPro" id="IPR013320">
    <property type="entry name" value="ConA-like_dom_sf"/>
</dbReference>
<dbReference type="AlphaFoldDB" id="A0A4Y7PY74"/>
<feature type="compositionally biased region" description="Polar residues" evidence="1">
    <location>
        <begin position="133"/>
        <end position="142"/>
    </location>
</feature>
<dbReference type="Gene3D" id="2.60.120.200">
    <property type="match status" value="1"/>
</dbReference>
<sequence length="142" mass="16136">MRRSDWGKDFHTYTLQGTEDFMGVFSSSKTRLHPIFSILRSELNRYVTDVFTSTLACTTWLLSVSTNLFSNAVNSLPSYQMCRRYRLKQPVEGQENAAPFDQDFYLIMNVAVGGTNGRFRDGRGSKPWLDGSPNASRSFLVT</sequence>
<evidence type="ECO:0000313" key="3">
    <source>
        <dbReference type="Proteomes" id="UP000294933"/>
    </source>
</evidence>
<dbReference type="SUPFAM" id="SSF49899">
    <property type="entry name" value="Concanavalin A-like lectins/glucanases"/>
    <property type="match status" value="1"/>
</dbReference>
<proteinExistence type="predicted"/>
<protein>
    <submittedName>
        <fullName evidence="2">Uncharacterized protein</fullName>
    </submittedName>
</protein>
<name>A0A4Y7PY74_9AGAM</name>
<accession>A0A4Y7PY74</accession>
<organism evidence="2 3">
    <name type="scientific">Rickenella mellea</name>
    <dbReference type="NCBI Taxonomy" id="50990"/>
    <lineage>
        <taxon>Eukaryota</taxon>
        <taxon>Fungi</taxon>
        <taxon>Dikarya</taxon>
        <taxon>Basidiomycota</taxon>
        <taxon>Agaricomycotina</taxon>
        <taxon>Agaricomycetes</taxon>
        <taxon>Hymenochaetales</taxon>
        <taxon>Rickenellaceae</taxon>
        <taxon>Rickenella</taxon>
    </lineage>
</organism>
<dbReference type="EMBL" id="ML170191">
    <property type="protein sequence ID" value="TDL20095.1"/>
    <property type="molecule type" value="Genomic_DNA"/>
</dbReference>
<gene>
    <name evidence="2" type="ORF">BD410DRAFT_791481</name>
</gene>
<evidence type="ECO:0000256" key="1">
    <source>
        <dbReference type="SAM" id="MobiDB-lite"/>
    </source>
</evidence>
<dbReference type="STRING" id="50990.A0A4Y7PY74"/>
<dbReference type="VEuPathDB" id="FungiDB:BD410DRAFT_791481"/>
<keyword evidence="3" id="KW-1185">Reference proteome</keyword>
<evidence type="ECO:0000313" key="2">
    <source>
        <dbReference type="EMBL" id="TDL20095.1"/>
    </source>
</evidence>
<dbReference type="Proteomes" id="UP000294933">
    <property type="component" value="Unassembled WGS sequence"/>
</dbReference>
<reference evidence="2 3" key="1">
    <citation type="submission" date="2018-06" db="EMBL/GenBank/DDBJ databases">
        <title>A transcriptomic atlas of mushroom development highlights an independent origin of complex multicellularity.</title>
        <authorList>
            <consortium name="DOE Joint Genome Institute"/>
            <person name="Krizsan K."/>
            <person name="Almasi E."/>
            <person name="Merenyi Z."/>
            <person name="Sahu N."/>
            <person name="Viragh M."/>
            <person name="Koszo T."/>
            <person name="Mondo S."/>
            <person name="Kiss B."/>
            <person name="Balint B."/>
            <person name="Kues U."/>
            <person name="Barry K."/>
            <person name="Hegedus J.C."/>
            <person name="Henrissat B."/>
            <person name="Johnson J."/>
            <person name="Lipzen A."/>
            <person name="Ohm R."/>
            <person name="Nagy I."/>
            <person name="Pangilinan J."/>
            <person name="Yan J."/>
            <person name="Xiong Y."/>
            <person name="Grigoriev I.V."/>
            <person name="Hibbett D.S."/>
            <person name="Nagy L.G."/>
        </authorList>
    </citation>
    <scope>NUCLEOTIDE SEQUENCE [LARGE SCALE GENOMIC DNA]</scope>
    <source>
        <strain evidence="2 3">SZMC22713</strain>
    </source>
</reference>
<feature type="region of interest" description="Disordered" evidence="1">
    <location>
        <begin position="123"/>
        <end position="142"/>
    </location>
</feature>